<accession>A0ABR1WEH6</accession>
<dbReference type="EMBL" id="JAQQWM010000001">
    <property type="protein sequence ID" value="KAK8081427.1"/>
    <property type="molecule type" value="Genomic_DNA"/>
</dbReference>
<sequence>MSRGLEAADFASEDVASSSSFPPPGARHVLWKPRRVVMVPGISLSYRLRNGNNWAMKLSYVAYDSSSYPNLA</sequence>
<evidence type="ECO:0000256" key="1">
    <source>
        <dbReference type="SAM" id="MobiDB-lite"/>
    </source>
</evidence>
<feature type="region of interest" description="Disordered" evidence="1">
    <location>
        <begin position="1"/>
        <end position="27"/>
    </location>
</feature>
<reference evidence="2 3" key="1">
    <citation type="submission" date="2023-01" db="EMBL/GenBank/DDBJ databases">
        <title>Analysis of 21 Apiospora genomes using comparative genomics revels a genus with tremendous synthesis potential of carbohydrate active enzymes and secondary metabolites.</title>
        <authorList>
            <person name="Sorensen T."/>
        </authorList>
    </citation>
    <scope>NUCLEOTIDE SEQUENCE [LARGE SCALE GENOMIC DNA]</scope>
    <source>
        <strain evidence="2 3">CBS 83171</strain>
    </source>
</reference>
<proteinExistence type="predicted"/>
<dbReference type="Proteomes" id="UP001446871">
    <property type="component" value="Unassembled WGS sequence"/>
</dbReference>
<gene>
    <name evidence="2" type="ORF">PG996_000208</name>
</gene>
<evidence type="ECO:0000313" key="3">
    <source>
        <dbReference type="Proteomes" id="UP001446871"/>
    </source>
</evidence>
<keyword evidence="3" id="KW-1185">Reference proteome</keyword>
<name>A0ABR1WEH6_9PEZI</name>
<comment type="caution">
    <text evidence="2">The sequence shown here is derived from an EMBL/GenBank/DDBJ whole genome shotgun (WGS) entry which is preliminary data.</text>
</comment>
<protein>
    <submittedName>
        <fullName evidence="2">Uncharacterized protein</fullName>
    </submittedName>
</protein>
<organism evidence="2 3">
    <name type="scientific">Apiospora saccharicola</name>
    <dbReference type="NCBI Taxonomy" id="335842"/>
    <lineage>
        <taxon>Eukaryota</taxon>
        <taxon>Fungi</taxon>
        <taxon>Dikarya</taxon>
        <taxon>Ascomycota</taxon>
        <taxon>Pezizomycotina</taxon>
        <taxon>Sordariomycetes</taxon>
        <taxon>Xylariomycetidae</taxon>
        <taxon>Amphisphaeriales</taxon>
        <taxon>Apiosporaceae</taxon>
        <taxon>Apiospora</taxon>
    </lineage>
</organism>
<evidence type="ECO:0000313" key="2">
    <source>
        <dbReference type="EMBL" id="KAK8081427.1"/>
    </source>
</evidence>